<dbReference type="Proteomes" id="UP001348369">
    <property type="component" value="Chromosome"/>
</dbReference>
<protein>
    <submittedName>
        <fullName evidence="1">Tripartite tricarboxylate transporter substrate binding protein</fullName>
    </submittedName>
</protein>
<name>A0ACD4ZVE6_9ACTN</name>
<gene>
    <name evidence="1" type="ORF">OG835_36660</name>
</gene>
<keyword evidence="2" id="KW-1185">Reference proteome</keyword>
<sequence>MTPTRNVVLLLGLLLAPLTVVGCASTGGNSAADPADFPKGLDSIEMIVPFSAGGSTDTVARLVAPRLEASFGVPVQVINKPQGNGQTGLQEIADSRVDGSVIGSANLPSIFTTYLDPNTDVDYDRDSFAPAGGVTTFGSVLVVRTDSGIKDLDDLTEKATAAPKIINMGAGAVDDLLPVTALEKATGAEYNLIPFAGGSADKLTALLGGKVDLIVAAPSAVEANVETGELHIVANLGTERGTSFPDVPTATEQGYDIVQDTTNGFVLPAGTPDTIVQAYSDALSDVDEDPEFAEAVEALGFDANFVSATEFGKSWDARANAAKPVIENSGS</sequence>
<evidence type="ECO:0000313" key="2">
    <source>
        <dbReference type="Proteomes" id="UP001348369"/>
    </source>
</evidence>
<evidence type="ECO:0000313" key="1">
    <source>
        <dbReference type="EMBL" id="WSC01997.1"/>
    </source>
</evidence>
<organism evidence="1 2">
    <name type="scientific">Streptomyces scopuliridis</name>
    <dbReference type="NCBI Taxonomy" id="452529"/>
    <lineage>
        <taxon>Bacteria</taxon>
        <taxon>Bacillati</taxon>
        <taxon>Actinomycetota</taxon>
        <taxon>Actinomycetes</taxon>
        <taxon>Kitasatosporales</taxon>
        <taxon>Streptomycetaceae</taxon>
        <taxon>Streptomyces</taxon>
    </lineage>
</organism>
<proteinExistence type="predicted"/>
<reference evidence="1" key="1">
    <citation type="submission" date="2022-10" db="EMBL/GenBank/DDBJ databases">
        <title>The complete genomes of actinobacterial strains from the NBC collection.</title>
        <authorList>
            <person name="Joergensen T.S."/>
            <person name="Alvarez Arevalo M."/>
            <person name="Sterndorff E.B."/>
            <person name="Faurdal D."/>
            <person name="Vuksanovic O."/>
            <person name="Mourched A.-S."/>
            <person name="Charusanti P."/>
            <person name="Shaw S."/>
            <person name="Blin K."/>
            <person name="Weber T."/>
        </authorList>
    </citation>
    <scope>NUCLEOTIDE SEQUENCE</scope>
    <source>
        <strain evidence="1">NBC 01771</strain>
    </source>
</reference>
<accession>A0ACD4ZVE6</accession>
<dbReference type="EMBL" id="CP109109">
    <property type="protein sequence ID" value="WSC01997.1"/>
    <property type="molecule type" value="Genomic_DNA"/>
</dbReference>